<evidence type="ECO:0000256" key="1">
    <source>
        <dbReference type="ARBA" id="ARBA00023015"/>
    </source>
</evidence>
<evidence type="ECO:0000313" key="7">
    <source>
        <dbReference type="Proteomes" id="UP001165283"/>
    </source>
</evidence>
<dbReference type="PANTHER" id="PTHR43537:SF5">
    <property type="entry name" value="UXU OPERON TRANSCRIPTIONAL REGULATOR"/>
    <property type="match status" value="1"/>
</dbReference>
<dbReference type="InterPro" id="IPR011711">
    <property type="entry name" value="GntR_C"/>
</dbReference>
<dbReference type="InterPro" id="IPR036388">
    <property type="entry name" value="WH-like_DNA-bd_sf"/>
</dbReference>
<dbReference type="Pfam" id="PF00392">
    <property type="entry name" value="GntR"/>
    <property type="match status" value="2"/>
</dbReference>
<dbReference type="InterPro" id="IPR000524">
    <property type="entry name" value="Tscrpt_reg_HTH_GntR"/>
</dbReference>
<keyword evidence="2" id="KW-0238">DNA-binding</keyword>
<feature type="region of interest" description="Disordered" evidence="4">
    <location>
        <begin position="1"/>
        <end position="25"/>
    </location>
</feature>
<dbReference type="InterPro" id="IPR008920">
    <property type="entry name" value="TF_FadR/GntR_C"/>
</dbReference>
<reference evidence="6" key="1">
    <citation type="submission" date="2021-04" db="EMBL/GenBank/DDBJ databases">
        <title>Pseudonocardia sp. nov., isolated from sandy soil of mangrove forest.</title>
        <authorList>
            <person name="Zan Z."/>
            <person name="Huang R."/>
            <person name="Liu W."/>
        </authorList>
    </citation>
    <scope>NUCLEOTIDE SEQUENCE</scope>
    <source>
        <strain evidence="6">S2-4</strain>
    </source>
</reference>
<dbReference type="SMART" id="SM00895">
    <property type="entry name" value="FCD"/>
    <property type="match status" value="2"/>
</dbReference>
<organism evidence="6 7">
    <name type="scientific">Pseudonocardia humida</name>
    <dbReference type="NCBI Taxonomy" id="2800819"/>
    <lineage>
        <taxon>Bacteria</taxon>
        <taxon>Bacillati</taxon>
        <taxon>Actinomycetota</taxon>
        <taxon>Actinomycetes</taxon>
        <taxon>Pseudonocardiales</taxon>
        <taxon>Pseudonocardiaceae</taxon>
        <taxon>Pseudonocardia</taxon>
    </lineage>
</organism>
<dbReference type="SUPFAM" id="SSF46785">
    <property type="entry name" value="Winged helix' DNA-binding domain"/>
    <property type="match status" value="2"/>
</dbReference>
<evidence type="ECO:0000313" key="6">
    <source>
        <dbReference type="EMBL" id="MCO1653629.1"/>
    </source>
</evidence>
<evidence type="ECO:0000256" key="4">
    <source>
        <dbReference type="SAM" id="MobiDB-lite"/>
    </source>
</evidence>
<keyword evidence="3" id="KW-0804">Transcription</keyword>
<evidence type="ECO:0000256" key="2">
    <source>
        <dbReference type="ARBA" id="ARBA00023125"/>
    </source>
</evidence>
<dbReference type="PANTHER" id="PTHR43537">
    <property type="entry name" value="TRANSCRIPTIONAL REGULATOR, GNTR FAMILY"/>
    <property type="match status" value="1"/>
</dbReference>
<proteinExistence type="predicted"/>
<keyword evidence="1" id="KW-0805">Transcription regulation</keyword>
<dbReference type="SUPFAM" id="SSF48008">
    <property type="entry name" value="GntR ligand-binding domain-like"/>
    <property type="match status" value="2"/>
</dbReference>
<dbReference type="InterPro" id="IPR036390">
    <property type="entry name" value="WH_DNA-bd_sf"/>
</dbReference>
<dbReference type="RefSeq" id="WP_252435218.1">
    <property type="nucleotide sequence ID" value="NZ_JAGSOV010000004.1"/>
</dbReference>
<dbReference type="Gene3D" id="1.10.10.10">
    <property type="entry name" value="Winged helix-like DNA-binding domain superfamily/Winged helix DNA-binding domain"/>
    <property type="match status" value="2"/>
</dbReference>
<comment type="caution">
    <text evidence="6">The sequence shown here is derived from an EMBL/GenBank/DDBJ whole genome shotgun (WGS) entry which is preliminary data.</text>
</comment>
<name>A0ABT0ZSD5_9PSEU</name>
<keyword evidence="7" id="KW-1185">Reference proteome</keyword>
<feature type="domain" description="HTH gntR-type" evidence="5">
    <location>
        <begin position="38"/>
        <end position="108"/>
    </location>
</feature>
<protein>
    <submittedName>
        <fullName evidence="6">FadR family transcriptional regulator</fullName>
    </submittedName>
</protein>
<evidence type="ECO:0000256" key="3">
    <source>
        <dbReference type="ARBA" id="ARBA00023163"/>
    </source>
</evidence>
<accession>A0ABT0ZSD5</accession>
<dbReference type="SMART" id="SM00345">
    <property type="entry name" value="HTH_GNTR"/>
    <property type="match status" value="2"/>
</dbReference>
<dbReference type="PROSITE" id="PS50949">
    <property type="entry name" value="HTH_GNTR"/>
    <property type="match status" value="2"/>
</dbReference>
<gene>
    <name evidence="6" type="ORF">KDL28_01025</name>
</gene>
<sequence length="511" mass="55111">MATPGIDLPPGEARPTGPPGAGGVVAVEPAPVEATGTGKLASQVARGIEAEVVRRGWPVGLSLGSEMDLRERFGVSRSVLREAVRLVEHHQVARMRRGPNGGLFVTAPDTGPATRAMVIYLEYVGTTVSDLLQARVLLEPLAAGLAAERITEEGIDRLRAALAAEVDRLDEPGIRSQDALHVLLAELSGNPVLRLFVDVLTRLTTRYAHTSQRTPKTRVRAAKVDSHTEHSAVAAAVIAGEGARAQTRLTRHLQAVAAWIAENRVRRVPRGPAAPGTAEPATGPVEGPRAKLAEVVAARIQDEIAQQGWPVGAVLGSEADLLARYRISRAVLREAVRLLEHHAVARMRRGPGGGLVVTRPDPQASIATMALHLEYRKVTRDDLRVVRDAVELGVLAAVVDRHTDPEVGRRLSAAVRWPSEGPADDPAKPDAFHTELAELSGNPVLALFLRIITELFRRHTAVQDEPPPGDEAAGEVEKFHQRILDAILAGDTGLARHRMRRHLEAVTSWWH</sequence>
<feature type="domain" description="HTH gntR-type" evidence="5">
    <location>
        <begin position="290"/>
        <end position="360"/>
    </location>
</feature>
<dbReference type="Proteomes" id="UP001165283">
    <property type="component" value="Unassembled WGS sequence"/>
</dbReference>
<dbReference type="Gene3D" id="1.20.120.530">
    <property type="entry name" value="GntR ligand-binding domain-like"/>
    <property type="match status" value="2"/>
</dbReference>
<evidence type="ECO:0000259" key="5">
    <source>
        <dbReference type="PROSITE" id="PS50949"/>
    </source>
</evidence>
<dbReference type="Pfam" id="PF07729">
    <property type="entry name" value="FCD"/>
    <property type="match status" value="2"/>
</dbReference>
<dbReference type="EMBL" id="JAGSOV010000004">
    <property type="protein sequence ID" value="MCO1653629.1"/>
    <property type="molecule type" value="Genomic_DNA"/>
</dbReference>